<dbReference type="InterPro" id="IPR039426">
    <property type="entry name" value="TonB-dep_rcpt-like"/>
</dbReference>
<dbReference type="InterPro" id="IPR000531">
    <property type="entry name" value="Beta-barrel_TonB"/>
</dbReference>
<reference evidence="12 13" key="1">
    <citation type="submission" date="2017-10" db="EMBL/GenBank/DDBJ databases">
        <title>Genome sequence of Caulobacter mirabilis FWC38.</title>
        <authorList>
            <person name="Fiebig A."/>
            <person name="Crosson S."/>
        </authorList>
    </citation>
    <scope>NUCLEOTIDE SEQUENCE [LARGE SCALE GENOMIC DNA]</scope>
    <source>
        <strain evidence="12 13">FWC 38</strain>
    </source>
</reference>
<keyword evidence="2 8" id="KW-0813">Transport</keyword>
<evidence type="ECO:0000256" key="1">
    <source>
        <dbReference type="ARBA" id="ARBA00004571"/>
    </source>
</evidence>
<name>A0A2D2AVB6_9CAUL</name>
<dbReference type="Pfam" id="PF00593">
    <property type="entry name" value="TonB_dep_Rec_b-barrel"/>
    <property type="match status" value="1"/>
</dbReference>
<evidence type="ECO:0000259" key="10">
    <source>
        <dbReference type="Pfam" id="PF00593"/>
    </source>
</evidence>
<keyword evidence="5 9" id="KW-0798">TonB box</keyword>
<evidence type="ECO:0000313" key="12">
    <source>
        <dbReference type="EMBL" id="ATQ41938.1"/>
    </source>
</evidence>
<dbReference type="KEGG" id="cmb:CSW64_05685"/>
<evidence type="ECO:0000256" key="7">
    <source>
        <dbReference type="ARBA" id="ARBA00023237"/>
    </source>
</evidence>
<dbReference type="PANTHER" id="PTHR47234">
    <property type="match status" value="1"/>
</dbReference>
<evidence type="ECO:0000256" key="2">
    <source>
        <dbReference type="ARBA" id="ARBA00022448"/>
    </source>
</evidence>
<dbReference type="InterPro" id="IPR037066">
    <property type="entry name" value="Plug_dom_sf"/>
</dbReference>
<keyword evidence="6 8" id="KW-0472">Membrane</keyword>
<evidence type="ECO:0000256" key="9">
    <source>
        <dbReference type="RuleBase" id="RU003357"/>
    </source>
</evidence>
<organism evidence="12 13">
    <name type="scientific">Caulobacter mirabilis</name>
    <dbReference type="NCBI Taxonomy" id="69666"/>
    <lineage>
        <taxon>Bacteria</taxon>
        <taxon>Pseudomonadati</taxon>
        <taxon>Pseudomonadota</taxon>
        <taxon>Alphaproteobacteria</taxon>
        <taxon>Caulobacterales</taxon>
        <taxon>Caulobacteraceae</taxon>
        <taxon>Caulobacter</taxon>
    </lineage>
</organism>
<evidence type="ECO:0000256" key="4">
    <source>
        <dbReference type="ARBA" id="ARBA00022692"/>
    </source>
</evidence>
<dbReference type="PANTHER" id="PTHR47234:SF2">
    <property type="entry name" value="TONB-DEPENDENT RECEPTOR"/>
    <property type="match status" value="1"/>
</dbReference>
<dbReference type="SUPFAM" id="SSF56935">
    <property type="entry name" value="Porins"/>
    <property type="match status" value="1"/>
</dbReference>
<sequence>MGLWQWGAKMPKRAQTVARLLLPRDRWVRISSSSVVDRGKTVRVSAPDGKDPVSGQSRPLVLMATGGSTNMLDRKLLLGSTVMAGFAAALAVATPAVSWAQTAPAAQAPKPATTAEEEEKEVEALVVTGSRIKRTEFTSSAPIQVITAEQSSLEGLVDTTDILQQSTLASGSFQWNNQLTGYVTNGGPGGNSVSLRGLGEQRTLVLLNGRRAGPAGVSGRVGPFDLNVIPSSLIERVEILKDGASSIYGSDAVAGVVNIITKTSLDGFEANVYGNKSFDGGGDQYRVNLAWGKTFERGYINGAVDYFELKALKRKDRDDTACASDYLLHPTTRQPIDYLGLNGKVKCYNLPNAYVSDARPTATNVYGNLMPIANLPAGFVLPTAAQGNIGAGGAALPAGWARWGRAGYPATFPYAPYDSELYDNSTTISPVKRTTVSLNGGYDLTPNIEIYGEFLWNRRESEQIGAGQVFQSFAQLNTLLGAPNNLPASNPNNPFGFPVTTVSAYASNAYQEVNYTRFLGGIRGSLDILGGWDWDLYAQYSKSDATYNNGDRVYLDRLLALNSPGTACTNTPIGGNVSGFNCSALPAGIPWTSARVLNGQFTDAERAFLFFSEESNTTYEHKYVEGSVSGNLFTLPAGPLGAAFGFQIRQEEIDDKPGPVALARNMALFSSAGRTAGSDRVKEVFTEFSIPVVKGLPGVESFDINLSGRYSDYKSYGSSKTYKVGLNWQIDSSWRIRATQGTSFRAPALYEQYLGAQTGYQAQSVVDPCYDYANSTTNTARMSANCALQGIPNNKLGGSSVTVYSIGGAGVVGPESALARTVGVIWTPSFIDLSVAVDYFEFDVKDEVRQFGANNILRQCYDAPDFPTSPYCSLFQRDAVSHDVLFVNNAYVNVARQVNRGIDLTTRYRHEFDFGTFTLDTQFTWQLQDTTRLLATATEIDDNGSTNEPDFTGQINARFDRGDWTVFWGVDMIGKTSDTEQQAGDVFPYTRYANLPGGINSTNCALPTGYCVYYKQYAEFMAYHDVSVRRRMDDWTFAAGIQNVFDERPPAQSNGQFRLGTAALNMYDMVGRRAFISISKKW</sequence>
<keyword evidence="4 8" id="KW-0812">Transmembrane</keyword>
<dbReference type="InterPro" id="IPR012910">
    <property type="entry name" value="Plug_dom"/>
</dbReference>
<evidence type="ECO:0000313" key="13">
    <source>
        <dbReference type="Proteomes" id="UP000228945"/>
    </source>
</evidence>
<feature type="domain" description="TonB-dependent receptor-like beta-barrel" evidence="10">
    <location>
        <begin position="487"/>
        <end position="1044"/>
    </location>
</feature>
<evidence type="ECO:0000256" key="3">
    <source>
        <dbReference type="ARBA" id="ARBA00022452"/>
    </source>
</evidence>
<evidence type="ECO:0000256" key="5">
    <source>
        <dbReference type="ARBA" id="ARBA00023077"/>
    </source>
</evidence>
<keyword evidence="12" id="KW-0675">Receptor</keyword>
<dbReference type="GO" id="GO:0009279">
    <property type="term" value="C:cell outer membrane"/>
    <property type="evidence" value="ECO:0007669"/>
    <property type="project" value="UniProtKB-SubCell"/>
</dbReference>
<dbReference type="Proteomes" id="UP000228945">
    <property type="component" value="Chromosome"/>
</dbReference>
<keyword evidence="7 8" id="KW-0998">Cell outer membrane</keyword>
<accession>A0A2D2AVB6</accession>
<gene>
    <name evidence="12" type="ORF">CSW64_05685</name>
</gene>
<feature type="domain" description="TonB-dependent receptor plug" evidence="11">
    <location>
        <begin position="138"/>
        <end position="256"/>
    </location>
</feature>
<dbReference type="Gene3D" id="2.40.170.20">
    <property type="entry name" value="TonB-dependent receptor, beta-barrel domain"/>
    <property type="match status" value="1"/>
</dbReference>
<evidence type="ECO:0000256" key="6">
    <source>
        <dbReference type="ARBA" id="ARBA00023136"/>
    </source>
</evidence>
<evidence type="ECO:0000259" key="11">
    <source>
        <dbReference type="Pfam" id="PF07715"/>
    </source>
</evidence>
<comment type="subcellular location">
    <subcellularLocation>
        <location evidence="1 8">Cell outer membrane</location>
        <topology evidence="1 8">Multi-pass membrane protein</topology>
    </subcellularLocation>
</comment>
<dbReference type="AlphaFoldDB" id="A0A2D2AVB6"/>
<dbReference type="OrthoDB" id="7051241at2"/>
<keyword evidence="3 8" id="KW-1134">Transmembrane beta strand</keyword>
<dbReference type="PROSITE" id="PS52016">
    <property type="entry name" value="TONB_DEPENDENT_REC_3"/>
    <property type="match status" value="1"/>
</dbReference>
<protein>
    <submittedName>
        <fullName evidence="12">TonB-dependent receptor</fullName>
    </submittedName>
</protein>
<dbReference type="InterPro" id="IPR036942">
    <property type="entry name" value="Beta-barrel_TonB_sf"/>
</dbReference>
<proteinExistence type="inferred from homology"/>
<dbReference type="Gene3D" id="2.170.130.10">
    <property type="entry name" value="TonB-dependent receptor, plug domain"/>
    <property type="match status" value="1"/>
</dbReference>
<dbReference type="Pfam" id="PF07715">
    <property type="entry name" value="Plug"/>
    <property type="match status" value="1"/>
</dbReference>
<dbReference type="EMBL" id="CP024201">
    <property type="protein sequence ID" value="ATQ41938.1"/>
    <property type="molecule type" value="Genomic_DNA"/>
</dbReference>
<evidence type="ECO:0000256" key="8">
    <source>
        <dbReference type="PROSITE-ProRule" id="PRU01360"/>
    </source>
</evidence>
<keyword evidence="13" id="KW-1185">Reference proteome</keyword>
<comment type="similarity">
    <text evidence="8 9">Belongs to the TonB-dependent receptor family.</text>
</comment>